<evidence type="ECO:0000313" key="2">
    <source>
        <dbReference type="Proteomes" id="UP001209878"/>
    </source>
</evidence>
<organism evidence="1 2">
    <name type="scientific">Ridgeia piscesae</name>
    <name type="common">Tubeworm</name>
    <dbReference type="NCBI Taxonomy" id="27915"/>
    <lineage>
        <taxon>Eukaryota</taxon>
        <taxon>Metazoa</taxon>
        <taxon>Spiralia</taxon>
        <taxon>Lophotrochozoa</taxon>
        <taxon>Annelida</taxon>
        <taxon>Polychaeta</taxon>
        <taxon>Sedentaria</taxon>
        <taxon>Canalipalpata</taxon>
        <taxon>Sabellida</taxon>
        <taxon>Siboglinidae</taxon>
        <taxon>Ridgeia</taxon>
    </lineage>
</organism>
<evidence type="ECO:0000313" key="1">
    <source>
        <dbReference type="EMBL" id="KAK2171105.1"/>
    </source>
</evidence>
<comment type="caution">
    <text evidence="1">The sequence shown here is derived from an EMBL/GenBank/DDBJ whole genome shotgun (WGS) entry which is preliminary data.</text>
</comment>
<accession>A0AAD9KHY5</accession>
<dbReference type="AlphaFoldDB" id="A0AAD9KHY5"/>
<dbReference type="Proteomes" id="UP001209878">
    <property type="component" value="Unassembled WGS sequence"/>
</dbReference>
<proteinExistence type="predicted"/>
<name>A0AAD9KHY5_RIDPI</name>
<gene>
    <name evidence="1" type="ORF">NP493_1103g00049</name>
</gene>
<keyword evidence="2" id="KW-1185">Reference proteome</keyword>
<reference evidence="1" key="1">
    <citation type="journal article" date="2023" name="Mol. Biol. Evol.">
        <title>Third-Generation Sequencing Reveals the Adaptive Role of the Epigenome in Three Deep-Sea Polychaetes.</title>
        <authorList>
            <person name="Perez M."/>
            <person name="Aroh O."/>
            <person name="Sun Y."/>
            <person name="Lan Y."/>
            <person name="Juniper S.K."/>
            <person name="Young C.R."/>
            <person name="Angers B."/>
            <person name="Qian P.Y."/>
        </authorList>
    </citation>
    <scope>NUCLEOTIDE SEQUENCE</scope>
    <source>
        <strain evidence="1">R07B-5</strain>
    </source>
</reference>
<protein>
    <submittedName>
        <fullName evidence="1">Uncharacterized protein</fullName>
    </submittedName>
</protein>
<dbReference type="EMBL" id="JAODUO010001103">
    <property type="protein sequence ID" value="KAK2171105.1"/>
    <property type="molecule type" value="Genomic_DNA"/>
</dbReference>
<sequence length="147" mass="17142">MRRTNPKASSIGCVVLSHARSVSTAVCSSTRTLRMRQRCLGALSVTATRTLWTWSAMPLLTSQWLERRFMTSSSLRGMVSSVWILTAHQRRLVKVTRLTYQKRLVKVTRLTYQRRLVKVTRLTYQRRLVKVTRLTYQRRLVKVTSLT</sequence>